<evidence type="ECO:0000313" key="2">
    <source>
        <dbReference type="EMBL" id="KAA6352979.1"/>
    </source>
</evidence>
<organism evidence="2 3">
    <name type="scientific">Streblomastix strix</name>
    <dbReference type="NCBI Taxonomy" id="222440"/>
    <lineage>
        <taxon>Eukaryota</taxon>
        <taxon>Metamonada</taxon>
        <taxon>Preaxostyla</taxon>
        <taxon>Oxymonadida</taxon>
        <taxon>Streblomastigidae</taxon>
        <taxon>Streblomastix</taxon>
    </lineage>
</organism>
<sequence length="53" mass="5691">MEVVESGRELRLQVGDTPATVKVISGIAECFGAELVPGKQYSIQGKQSYGIFC</sequence>
<dbReference type="OrthoDB" id="258143at2759"/>
<accession>A0A5J4T398</accession>
<proteinExistence type="predicted"/>
<protein>
    <recommendedName>
        <fullName evidence="1">Clp1 N-terminal domain-containing protein</fullName>
    </recommendedName>
</protein>
<name>A0A5J4T398_9EUKA</name>
<dbReference type="AlphaFoldDB" id="A0A5J4T398"/>
<evidence type="ECO:0000313" key="3">
    <source>
        <dbReference type="Proteomes" id="UP000324800"/>
    </source>
</evidence>
<dbReference type="Gene3D" id="2.60.120.1030">
    <property type="entry name" value="Clp1, DNA binding domain"/>
    <property type="match status" value="1"/>
</dbReference>
<comment type="caution">
    <text evidence="2">The sequence shown here is derived from an EMBL/GenBank/DDBJ whole genome shotgun (WGS) entry which is preliminary data.</text>
</comment>
<dbReference type="Proteomes" id="UP000324800">
    <property type="component" value="Unassembled WGS sequence"/>
</dbReference>
<dbReference type="InterPro" id="IPR038239">
    <property type="entry name" value="Clp1_N_sf"/>
</dbReference>
<feature type="domain" description="Clp1 N-terminal" evidence="1">
    <location>
        <begin position="4"/>
        <end position="52"/>
    </location>
</feature>
<dbReference type="InterPro" id="IPR032324">
    <property type="entry name" value="Clp1_N"/>
</dbReference>
<gene>
    <name evidence="2" type="ORF">EZS28_051493</name>
</gene>
<dbReference type="Pfam" id="PF16573">
    <property type="entry name" value="CLP1_N"/>
    <property type="match status" value="1"/>
</dbReference>
<feature type="non-terminal residue" evidence="2">
    <location>
        <position position="53"/>
    </location>
</feature>
<evidence type="ECO:0000259" key="1">
    <source>
        <dbReference type="Pfam" id="PF16573"/>
    </source>
</evidence>
<reference evidence="2 3" key="1">
    <citation type="submission" date="2019-03" db="EMBL/GenBank/DDBJ databases">
        <title>Single cell metagenomics reveals metabolic interactions within the superorganism composed of flagellate Streblomastix strix and complex community of Bacteroidetes bacteria on its surface.</title>
        <authorList>
            <person name="Treitli S.C."/>
            <person name="Kolisko M."/>
            <person name="Husnik F."/>
            <person name="Keeling P."/>
            <person name="Hampl V."/>
        </authorList>
    </citation>
    <scope>NUCLEOTIDE SEQUENCE [LARGE SCALE GENOMIC DNA]</scope>
    <source>
        <strain evidence="2">ST1C</strain>
    </source>
</reference>
<dbReference type="EMBL" id="SNRW01038966">
    <property type="protein sequence ID" value="KAA6352979.1"/>
    <property type="molecule type" value="Genomic_DNA"/>
</dbReference>